<dbReference type="GO" id="GO:0071555">
    <property type="term" value="P:cell wall organization"/>
    <property type="evidence" value="ECO:0007669"/>
    <property type="project" value="TreeGrafter"/>
</dbReference>
<keyword evidence="7" id="KW-1185">Reference proteome</keyword>
<gene>
    <name evidence="6" type="ORF">RIF25_15375</name>
</gene>
<dbReference type="Pfam" id="PF00905">
    <property type="entry name" value="Transpeptidase"/>
    <property type="match status" value="1"/>
</dbReference>
<dbReference type="Gene3D" id="3.40.710.10">
    <property type="entry name" value="DD-peptidase/beta-lactamase superfamily"/>
    <property type="match status" value="1"/>
</dbReference>
<dbReference type="GO" id="GO:0005886">
    <property type="term" value="C:plasma membrane"/>
    <property type="evidence" value="ECO:0007669"/>
    <property type="project" value="TreeGrafter"/>
</dbReference>
<evidence type="ECO:0000256" key="2">
    <source>
        <dbReference type="ARBA" id="ARBA00007171"/>
    </source>
</evidence>
<comment type="similarity">
    <text evidence="2">Belongs to the transpeptidase family.</text>
</comment>
<sequence>MANSLSSTPTPSRWRLTLVVMALFLAGLGVMARLVYLQVLEGDNLRNVAWKRQRTQSPPTHARLPIQDRNGNIVAMDQQTFTLFAHPFLFKIPLAEVVDGLAPILNVQPQALTKTLQSDDSGIPVAYELSETVARQIRDLGLDGLDLNRTWERHYPQQELLSGVIGYVDREHQGQAGIEFSQNKLLQPPPSQRLLSMDGSGLWLPDLAPNDPQTLNQEQHLGLTIDSRLQRVARNALRQQMRKFNAQRGTVIVMSVQDGSLLALASEPAFNPTKYYQANPAFFRNWAVADLYEPGSTFKPINVAIALQLKAITPTTVLPDEGRIQVGGWPIQNNDFTTNGGRGALAITQILGYSSNVAMVHMMNRIRASDYYDYLKRLGLEAKMGTDLPFETPGQLKPREQFVSYPIEPATTAFGQGFSLTPLKLAQLTAAIANGGNLVTPHVISGIYRQDRQRVQKPNIPPPRQVFAPSTAQSVLAMLGEVVNSGTGKGVKIPGYRIGGKTGTAQKAINGTYTNQRITSFIGVFPLNAPRYVVLTVVDDPKGDDAYGSTVAVPVVKAVLEGLITIEGIPPSHPTEIKY</sequence>
<dbReference type="InterPro" id="IPR005311">
    <property type="entry name" value="PBP_dimer"/>
</dbReference>
<dbReference type="GO" id="GO:0008658">
    <property type="term" value="F:penicillin binding"/>
    <property type="evidence" value="ECO:0007669"/>
    <property type="project" value="InterPro"/>
</dbReference>
<evidence type="ECO:0000256" key="1">
    <source>
        <dbReference type="ARBA" id="ARBA00004370"/>
    </source>
</evidence>
<evidence type="ECO:0000313" key="7">
    <source>
        <dbReference type="Proteomes" id="UP001268256"/>
    </source>
</evidence>
<dbReference type="Pfam" id="PF03717">
    <property type="entry name" value="PBP_dimer"/>
    <property type="match status" value="1"/>
</dbReference>
<reference evidence="7" key="1">
    <citation type="submission" date="2023-07" db="EMBL/GenBank/DDBJ databases">
        <authorList>
            <person name="Luz R."/>
            <person name="Cordeiro R."/>
            <person name="Fonseca A."/>
            <person name="Goncalves V."/>
        </authorList>
    </citation>
    <scope>NUCLEOTIDE SEQUENCE [LARGE SCALE GENOMIC DNA]</scope>
    <source>
        <strain evidence="7">BACA0444</strain>
    </source>
</reference>
<dbReference type="EMBL" id="JAVMIP010000023">
    <property type="protein sequence ID" value="MDS3862182.1"/>
    <property type="molecule type" value="Genomic_DNA"/>
</dbReference>
<protein>
    <submittedName>
        <fullName evidence="6">Penicillin-binding protein 2</fullName>
    </submittedName>
</protein>
<organism evidence="6 7">
    <name type="scientific">Pseudocalidococcus azoricus BACA0444</name>
    <dbReference type="NCBI Taxonomy" id="2918990"/>
    <lineage>
        <taxon>Bacteria</taxon>
        <taxon>Bacillati</taxon>
        <taxon>Cyanobacteriota</taxon>
        <taxon>Cyanophyceae</taxon>
        <taxon>Acaryochloridales</taxon>
        <taxon>Thermosynechococcaceae</taxon>
        <taxon>Pseudocalidococcus</taxon>
        <taxon>Pseudocalidococcus azoricus</taxon>
    </lineage>
</organism>
<evidence type="ECO:0000259" key="5">
    <source>
        <dbReference type="Pfam" id="PF03717"/>
    </source>
</evidence>
<dbReference type="InterPro" id="IPR036138">
    <property type="entry name" value="PBP_dimer_sf"/>
</dbReference>
<comment type="subcellular location">
    <subcellularLocation>
        <location evidence="1">Membrane</location>
    </subcellularLocation>
</comment>
<evidence type="ECO:0000259" key="4">
    <source>
        <dbReference type="Pfam" id="PF00905"/>
    </source>
</evidence>
<dbReference type="SUPFAM" id="SSF56519">
    <property type="entry name" value="Penicillin binding protein dimerisation domain"/>
    <property type="match status" value="1"/>
</dbReference>
<dbReference type="SUPFAM" id="SSF56601">
    <property type="entry name" value="beta-lactamase/transpeptidase-like"/>
    <property type="match status" value="1"/>
</dbReference>
<proteinExistence type="inferred from homology"/>
<dbReference type="RefSeq" id="WP_322879394.1">
    <property type="nucleotide sequence ID" value="NZ_JAVMIP010000023.1"/>
</dbReference>
<dbReference type="InterPro" id="IPR001460">
    <property type="entry name" value="PCN-bd_Tpept"/>
</dbReference>
<dbReference type="AlphaFoldDB" id="A0AAE4K0U3"/>
<dbReference type="PANTHER" id="PTHR30627">
    <property type="entry name" value="PEPTIDOGLYCAN D,D-TRANSPEPTIDASE"/>
    <property type="match status" value="1"/>
</dbReference>
<comment type="caution">
    <text evidence="6">The sequence shown here is derived from an EMBL/GenBank/DDBJ whole genome shotgun (WGS) entry which is preliminary data.</text>
</comment>
<evidence type="ECO:0000313" key="6">
    <source>
        <dbReference type="EMBL" id="MDS3862182.1"/>
    </source>
</evidence>
<evidence type="ECO:0000256" key="3">
    <source>
        <dbReference type="ARBA" id="ARBA00023136"/>
    </source>
</evidence>
<name>A0AAE4K0U3_9CYAN</name>
<feature type="domain" description="Penicillin-binding protein dimerisation" evidence="5">
    <location>
        <begin position="65"/>
        <end position="173"/>
    </location>
</feature>
<dbReference type="Proteomes" id="UP001268256">
    <property type="component" value="Unassembled WGS sequence"/>
</dbReference>
<dbReference type="InterPro" id="IPR050515">
    <property type="entry name" value="Beta-lactam/transpept"/>
</dbReference>
<dbReference type="Gene3D" id="3.30.450.330">
    <property type="match status" value="1"/>
</dbReference>
<accession>A0AAE4K0U3</accession>
<dbReference type="Gene3D" id="3.90.1310.10">
    <property type="entry name" value="Penicillin-binding protein 2a (Domain 2)"/>
    <property type="match status" value="1"/>
</dbReference>
<feature type="domain" description="Penicillin-binding protein transpeptidase" evidence="4">
    <location>
        <begin position="249"/>
        <end position="561"/>
    </location>
</feature>
<keyword evidence="3" id="KW-0472">Membrane</keyword>
<dbReference type="PANTHER" id="PTHR30627:SF1">
    <property type="entry name" value="PEPTIDOGLYCAN D,D-TRANSPEPTIDASE FTSI"/>
    <property type="match status" value="1"/>
</dbReference>
<dbReference type="InterPro" id="IPR012338">
    <property type="entry name" value="Beta-lactam/transpept-like"/>
</dbReference>